<evidence type="ECO:0000313" key="3">
    <source>
        <dbReference type="EMBL" id="RSL70553.1"/>
    </source>
</evidence>
<feature type="compositionally biased region" description="Basic and acidic residues" evidence="1">
    <location>
        <begin position="1174"/>
        <end position="1190"/>
    </location>
</feature>
<feature type="region of interest" description="Disordered" evidence="1">
    <location>
        <begin position="1403"/>
        <end position="1443"/>
    </location>
</feature>
<name>A0A428QZG7_9HYPO</name>
<dbReference type="InterPro" id="IPR057214">
    <property type="entry name" value="DUF7892"/>
</dbReference>
<feature type="compositionally biased region" description="Basic and acidic residues" evidence="1">
    <location>
        <begin position="1087"/>
        <end position="1097"/>
    </location>
</feature>
<dbReference type="InterPro" id="IPR036047">
    <property type="entry name" value="F-box-like_dom_sf"/>
</dbReference>
<feature type="compositionally biased region" description="Basic and acidic residues" evidence="1">
    <location>
        <begin position="441"/>
        <end position="452"/>
    </location>
</feature>
<feature type="compositionally biased region" description="Basic and acidic residues" evidence="1">
    <location>
        <begin position="1046"/>
        <end position="1062"/>
    </location>
</feature>
<dbReference type="EMBL" id="NKCI01000009">
    <property type="protein sequence ID" value="RSL70553.1"/>
    <property type="molecule type" value="Genomic_DNA"/>
</dbReference>
<evidence type="ECO:0000256" key="1">
    <source>
        <dbReference type="SAM" id="MobiDB-lite"/>
    </source>
</evidence>
<feature type="compositionally biased region" description="Basic and acidic residues" evidence="1">
    <location>
        <begin position="506"/>
        <end position="515"/>
    </location>
</feature>
<feature type="region of interest" description="Disordered" evidence="1">
    <location>
        <begin position="505"/>
        <end position="546"/>
    </location>
</feature>
<feature type="region of interest" description="Disordered" evidence="1">
    <location>
        <begin position="372"/>
        <end position="452"/>
    </location>
</feature>
<feature type="compositionally biased region" description="Basic and acidic residues" evidence="1">
    <location>
        <begin position="1126"/>
        <end position="1160"/>
    </location>
</feature>
<gene>
    <name evidence="3" type="ORF">CEP54_001731</name>
</gene>
<evidence type="ECO:0000313" key="4">
    <source>
        <dbReference type="Proteomes" id="UP000288168"/>
    </source>
</evidence>
<feature type="compositionally biased region" description="Basic and acidic residues" evidence="1">
    <location>
        <begin position="1229"/>
        <end position="1242"/>
    </location>
</feature>
<feature type="compositionally biased region" description="Acidic residues" evidence="1">
    <location>
        <begin position="45"/>
        <end position="54"/>
    </location>
</feature>
<sequence>MHEAVWRNFWIEMSSGLENIGANASDVTLTQATSNVDHTHRADVDMTDQPDNEASDASSYDPAAALFDKITQSNGTSGNKRKSPGSKDSTQPDNVKRVRLQGDRPGHSRELPSSTTDRAKQLPAGIWQHIFTLVSPKTLGRLLSVNKLFHTFLNPSSTTTPLAHHHDLPSALPHLKPEAIWQASRRLFCSRMPAPLKGKSELHMWRLICSTACQFCGSKGVLQSFVAPDEWHRGPGAKGVSLIFPFSVCTCGPCLVKRSTKELDVLLSSTIPSLLLPALPPIFVTDQLHVLPPRVMQTGVLPPNTQVTKFFWSEHINQIKNEFEQVKVLGSAATEEWVKGLEIRGKQALADASRWEKWELAGGLNQVRVSLSATKPDPPKAENPGPVASSPKPPPGQPLSNLARSHEERQDRASNPNEMPSFAGKADAPLQQPRPQGQQKRTKEEVAQLKAQRRADIERRAMLLDPPLTASVLAHIPSFQAALQLITPLDDNAWELLKPRLLAQRSEAEVRERENTANARALQETQQNGSKPAREPREVPDQEWDDIQGPVRARISAYADEIIKGWNNGEKVKRKNTPQFAADVLLYVRKRFYAEVAKDAAAAVAAGKEPIVEPPEGPWTQKLTLENMKWVFDMKVKPRTEQFRKELFLCNGCNPSGNLKFFGFEGVIQHYAAKHTGVLSLGNVVVHWRAEWPAVPPFSPDPRAIELGQYGKSSSHSLPQTGATAQQGFAGYQPAPPAGYGPPGYSAPFPAPPLHYSSGPPATMPPTDYGGVGSHAYGAPYSSASYPDTMAFSSYPPQFSSGAPYGSHGQPNAYVEPRTIGPGSYDYGSYPNRQGAFDAQRAKVPYKTRLNAMAKMAKDTWFKLGGVKKLHPSIKVSTVIHRIAKNFQENYDEEASLSMFAEALSSHKDMRAVRTANDISCKTCTSRRAFTLVNLVTHFMTQHVEGPEAQGLASMDWRVDMVSLPDEACLAKVKRKLQNNQAAHAIVEDAIPWAFEKSFIDRFLQPGSSEEEMEDAAPIVKPSGKPGKNPAGASGAHTTQQRQTHKAPETKDRPQQQLEHRPGPQPSAEKAPGTSQPLPRAQPRTQSYDKARGDVPHLRPASEVYGSHKKGRTIAVQGQPKTGASTKERPRSDRQPASESESAKRTERREVKVKTEDEVNNKPSTSTRPRNPTHWRDERSHDYRDAREQRYSIAEPSGPRDRSASVGNRPQEYRPPAETSANATSGFIEARRGSRQDRPTLENHSHAVEEEVVYVDESGREIGRGMRARDTLPQETRYGVPDGRVFEDHRYAPPTWYEDHDPARYRTRSPLPRYGQPVHRYEADHAPHHVYYDYHDPRATVGPPAGAYELVEVRSQYGDYFIRRPVQHDERDFYTYDTRPPMREQSAYPAPRAVEGHLNGRYTVDPRASVAPGHAPARPEYDDYDPRYPSPGKEDDAYHGNQR</sequence>
<accession>A0A428QZG7</accession>
<feature type="compositionally biased region" description="Polar residues" evidence="1">
    <location>
        <begin position="1161"/>
        <end position="1170"/>
    </location>
</feature>
<organism evidence="3 4">
    <name type="scientific">Fusarium duplospermum</name>
    <dbReference type="NCBI Taxonomy" id="1325734"/>
    <lineage>
        <taxon>Eukaryota</taxon>
        <taxon>Fungi</taxon>
        <taxon>Dikarya</taxon>
        <taxon>Ascomycota</taxon>
        <taxon>Pezizomycotina</taxon>
        <taxon>Sordariomycetes</taxon>
        <taxon>Hypocreomycetidae</taxon>
        <taxon>Hypocreales</taxon>
        <taxon>Nectriaceae</taxon>
        <taxon>Fusarium</taxon>
        <taxon>Fusarium solani species complex</taxon>
    </lineage>
</organism>
<dbReference type="STRING" id="1325734.A0A428QZG7"/>
<feature type="compositionally biased region" description="Basic and acidic residues" evidence="1">
    <location>
        <begin position="1417"/>
        <end position="1443"/>
    </location>
</feature>
<feature type="compositionally biased region" description="Basic and acidic residues" evidence="1">
    <location>
        <begin position="94"/>
        <end position="110"/>
    </location>
</feature>
<reference evidence="3 4" key="1">
    <citation type="submission" date="2017-06" db="EMBL/GenBank/DDBJ databases">
        <title>Comparative genomic analysis of Ambrosia Fusariam Clade fungi.</title>
        <authorList>
            <person name="Stajich J.E."/>
            <person name="Carrillo J."/>
            <person name="Kijimoto T."/>
            <person name="Eskalen A."/>
            <person name="O'Donnell K."/>
            <person name="Kasson M."/>
        </authorList>
    </citation>
    <scope>NUCLEOTIDE SEQUENCE [LARGE SCALE GENOMIC DNA]</scope>
    <source>
        <strain evidence="3 4">NRRL62584</strain>
    </source>
</reference>
<feature type="domain" description="DUF7892" evidence="2">
    <location>
        <begin position="845"/>
        <end position="990"/>
    </location>
</feature>
<proteinExistence type="predicted"/>
<feature type="compositionally biased region" description="Polar residues" evidence="1">
    <location>
        <begin position="1073"/>
        <end position="1086"/>
    </location>
</feature>
<dbReference type="Proteomes" id="UP000288168">
    <property type="component" value="Unassembled WGS sequence"/>
</dbReference>
<dbReference type="CDD" id="cd09917">
    <property type="entry name" value="F-box_SF"/>
    <property type="match status" value="1"/>
</dbReference>
<feature type="region of interest" description="Disordered" evidence="1">
    <location>
        <begin position="1008"/>
        <end position="1242"/>
    </location>
</feature>
<evidence type="ECO:0000259" key="2">
    <source>
        <dbReference type="Pfam" id="PF25422"/>
    </source>
</evidence>
<dbReference type="Pfam" id="PF25422">
    <property type="entry name" value="DUF7892"/>
    <property type="match status" value="1"/>
</dbReference>
<keyword evidence="4" id="KW-1185">Reference proteome</keyword>
<dbReference type="SUPFAM" id="SSF81383">
    <property type="entry name" value="F-box domain"/>
    <property type="match status" value="1"/>
</dbReference>
<comment type="caution">
    <text evidence="3">The sequence shown here is derived from an EMBL/GenBank/DDBJ whole genome shotgun (WGS) entry which is preliminary data.</text>
</comment>
<protein>
    <recommendedName>
        <fullName evidence="2">DUF7892 domain-containing protein</fullName>
    </recommendedName>
</protein>
<feature type="region of interest" description="Disordered" evidence="1">
    <location>
        <begin position="33"/>
        <end position="117"/>
    </location>
</feature>
<dbReference type="OrthoDB" id="2322499at2759"/>
<feature type="compositionally biased region" description="Low complexity" evidence="1">
    <location>
        <begin position="55"/>
        <end position="65"/>
    </location>
</feature>